<protein>
    <submittedName>
        <fullName evidence="1">Uncharacterized protein</fullName>
    </submittedName>
</protein>
<organism evidence="1 2">
    <name type="scientific">Vararia minispora EC-137</name>
    <dbReference type="NCBI Taxonomy" id="1314806"/>
    <lineage>
        <taxon>Eukaryota</taxon>
        <taxon>Fungi</taxon>
        <taxon>Dikarya</taxon>
        <taxon>Basidiomycota</taxon>
        <taxon>Agaricomycotina</taxon>
        <taxon>Agaricomycetes</taxon>
        <taxon>Russulales</taxon>
        <taxon>Lachnocladiaceae</taxon>
        <taxon>Vararia</taxon>
    </lineage>
</organism>
<evidence type="ECO:0000313" key="1">
    <source>
        <dbReference type="EMBL" id="KAI0027782.1"/>
    </source>
</evidence>
<reference evidence="1" key="1">
    <citation type="submission" date="2021-02" db="EMBL/GenBank/DDBJ databases">
        <authorList>
            <consortium name="DOE Joint Genome Institute"/>
            <person name="Ahrendt S."/>
            <person name="Looney B.P."/>
            <person name="Miyauchi S."/>
            <person name="Morin E."/>
            <person name="Drula E."/>
            <person name="Courty P.E."/>
            <person name="Chicoki N."/>
            <person name="Fauchery L."/>
            <person name="Kohler A."/>
            <person name="Kuo A."/>
            <person name="Labutti K."/>
            <person name="Pangilinan J."/>
            <person name="Lipzen A."/>
            <person name="Riley R."/>
            <person name="Andreopoulos W."/>
            <person name="He G."/>
            <person name="Johnson J."/>
            <person name="Barry K.W."/>
            <person name="Grigoriev I.V."/>
            <person name="Nagy L."/>
            <person name="Hibbett D."/>
            <person name="Henrissat B."/>
            <person name="Matheny P.B."/>
            <person name="Labbe J."/>
            <person name="Martin F."/>
        </authorList>
    </citation>
    <scope>NUCLEOTIDE SEQUENCE</scope>
    <source>
        <strain evidence="1">EC-137</strain>
    </source>
</reference>
<name>A0ACB8Q7V9_9AGAM</name>
<accession>A0ACB8Q7V9</accession>
<reference evidence="1" key="2">
    <citation type="journal article" date="2022" name="New Phytol.">
        <title>Evolutionary transition to the ectomycorrhizal habit in the genomes of a hyperdiverse lineage of mushroom-forming fungi.</title>
        <authorList>
            <person name="Looney B."/>
            <person name="Miyauchi S."/>
            <person name="Morin E."/>
            <person name="Drula E."/>
            <person name="Courty P.E."/>
            <person name="Kohler A."/>
            <person name="Kuo A."/>
            <person name="LaButti K."/>
            <person name="Pangilinan J."/>
            <person name="Lipzen A."/>
            <person name="Riley R."/>
            <person name="Andreopoulos W."/>
            <person name="He G."/>
            <person name="Johnson J."/>
            <person name="Nolan M."/>
            <person name="Tritt A."/>
            <person name="Barry K.W."/>
            <person name="Grigoriev I.V."/>
            <person name="Nagy L.G."/>
            <person name="Hibbett D."/>
            <person name="Henrissat B."/>
            <person name="Matheny P.B."/>
            <person name="Labbe J."/>
            <person name="Martin F.M."/>
        </authorList>
    </citation>
    <scope>NUCLEOTIDE SEQUENCE</scope>
    <source>
        <strain evidence="1">EC-137</strain>
    </source>
</reference>
<proteinExistence type="predicted"/>
<dbReference type="EMBL" id="MU273840">
    <property type="protein sequence ID" value="KAI0027782.1"/>
    <property type="molecule type" value="Genomic_DNA"/>
</dbReference>
<comment type="caution">
    <text evidence="1">The sequence shown here is derived from an EMBL/GenBank/DDBJ whole genome shotgun (WGS) entry which is preliminary data.</text>
</comment>
<keyword evidence="2" id="KW-1185">Reference proteome</keyword>
<dbReference type="Proteomes" id="UP000814128">
    <property type="component" value="Unassembled WGS sequence"/>
</dbReference>
<gene>
    <name evidence="1" type="ORF">K488DRAFT_90466</name>
</gene>
<evidence type="ECO:0000313" key="2">
    <source>
        <dbReference type="Proteomes" id="UP000814128"/>
    </source>
</evidence>
<sequence length="252" mass="27549">MASPAIPSSPQHVALPSIPGTVGALLVGWGLSCLVLGFVYLQTWTYFARYPNDGPYYKCLVASLFILDNVHQAFIGHTAWYYNVTNFGNAGTFFSTPVWTLSMQVFLGAFVGAIVKTCYALRVWKFSNGNVFVTLLIVRKVPPLQAIEQAFLTASFLTSFHTILVNAATLRTLATSSLALGAVADTITALALSYFLHKLRTGYSRSVILLMLSSVNTGALTSFVSLAVVILYNVTPMNFVFMAVYFVLVKRE</sequence>